<keyword evidence="3" id="KW-1185">Reference proteome</keyword>
<organism evidence="2 3">
    <name type="scientific">Pelagomonas calceolata</name>
    <dbReference type="NCBI Taxonomy" id="35677"/>
    <lineage>
        <taxon>Eukaryota</taxon>
        <taxon>Sar</taxon>
        <taxon>Stramenopiles</taxon>
        <taxon>Ochrophyta</taxon>
        <taxon>Pelagophyceae</taxon>
        <taxon>Pelagomonadales</taxon>
        <taxon>Pelagomonadaceae</taxon>
        <taxon>Pelagomonas</taxon>
    </lineage>
</organism>
<feature type="region of interest" description="Disordered" evidence="1">
    <location>
        <begin position="979"/>
        <end position="1101"/>
    </location>
</feature>
<dbReference type="Gene3D" id="1.25.40.10">
    <property type="entry name" value="Tetratricopeptide repeat domain"/>
    <property type="match status" value="1"/>
</dbReference>
<sequence>MLILGLLLLAQARAYTNDNDDAWINAPRSGSILTSERVDVALALRPSADTTQRVACLSTEQLDVDNPSTTRDCFDVTVEGNTTKILEAGASVVLRPRGHWFKVELEMSGSAFAVAVYVATPTSIEKTPVGLAWDWGGGIGWGVAGLHIALALAGDERILPVPLGRAHLFEASEAQRSLLKPSLDAAALLNATDRYDDQSISTGDPLPFPVVHALGRWGVNGSLNSMDAGCWSSVRNVGILFAETEHWPSSDLEGLRRYDEVLVGSTWLGEALLRKGEPLPPIRVFVQGVSSGFGPSSAIIRHAGDRFRVFSGGKLEWRKGQDIVVEAFKRFSHKHPRANAQLVCAWSNSWRQTTLTMLNATHTVGVPRATPRQALEEVTPGPLPKSDQDHEDERHALTDWLVENGVRREAIAAFPPLQHGDVPGILRKVDAALFPNRCEGGTNLVAMEALAMGVPTILADGTGQRDTVHLAGGGCWPLAAAPATGGPPDAAGVEVDVEQATAALEAIYLDAAGARRRALEGAGRLRAWTWGRAVAARFDELMAHAPDNDALRASLTKLWSAPPLEPMKRAFAQCDSEDEARRILFFPEEKDGEAYACIVKHPRDGLPHAARPALGLMFMLHHKSDFHRVFAVHGGLEGLASRLQEEDQHVRAHAVEIFLRVTGDEALKWYVAPSTDDEVKMHRSLLDLGDRMIPDLVANSRDSYPGGEKACLDLLAFWLGWARQMHCETHVLNPSRLLIEALSDWVLRAERRGDADESGLAKRLFDDFSRCDPCSGTGWVGGTVLCKATDDDVIEMSGGFDLDSKPKKAVKPMPPPPPPRKIEVKPRQAGNQAFAAGDFEKALQHYDAALTEENETAVSTLQCNRATCLVKLAARDVSDDVKNKAWLQRAEEACDAALDADPRNSKARYRLAQTLAALGDERLGEAISAARSARRAIIDEKAGDAQRGAVADLLLALLDRDKATNDRTSRIARGLLRARRGGKGHEMTRGWKKPGSENKKKAAVQKGFMDPKPRDYASSDDELVVEDVTKTPATEEDASDSDEAPTAVVDATADSDDDELMAVRKAEDDQRKARRKARIVAKENKKASEKPSEKAARKAARVQRILKMSMS</sequence>
<dbReference type="Proteomes" id="UP000789595">
    <property type="component" value="Unassembled WGS sequence"/>
</dbReference>
<feature type="region of interest" description="Disordered" evidence="1">
    <location>
        <begin position="367"/>
        <end position="391"/>
    </location>
</feature>
<name>A0A8J2X1E1_9STRA</name>
<evidence type="ECO:0000313" key="3">
    <source>
        <dbReference type="Proteomes" id="UP000789595"/>
    </source>
</evidence>
<evidence type="ECO:0000313" key="2">
    <source>
        <dbReference type="EMBL" id="CAH0374710.1"/>
    </source>
</evidence>
<proteinExistence type="predicted"/>
<dbReference type="SUPFAM" id="SSF48452">
    <property type="entry name" value="TPR-like"/>
    <property type="match status" value="1"/>
</dbReference>
<dbReference type="SUPFAM" id="SSF53756">
    <property type="entry name" value="UDP-Glycosyltransferase/glycogen phosphorylase"/>
    <property type="match status" value="1"/>
</dbReference>
<feature type="compositionally biased region" description="Acidic residues" evidence="1">
    <location>
        <begin position="1034"/>
        <end position="1043"/>
    </location>
</feature>
<gene>
    <name evidence="2" type="ORF">PECAL_4P20090</name>
</gene>
<reference evidence="2" key="1">
    <citation type="submission" date="2021-11" db="EMBL/GenBank/DDBJ databases">
        <authorList>
            <consortium name="Genoscope - CEA"/>
            <person name="William W."/>
        </authorList>
    </citation>
    <scope>NUCLEOTIDE SEQUENCE</scope>
</reference>
<dbReference type="PANTHER" id="PTHR46512">
    <property type="entry name" value="PEPTIDYLPROLYL ISOMERASE"/>
    <property type="match status" value="1"/>
</dbReference>
<evidence type="ECO:0000256" key="1">
    <source>
        <dbReference type="SAM" id="MobiDB-lite"/>
    </source>
</evidence>
<feature type="compositionally biased region" description="Basic and acidic residues" evidence="1">
    <location>
        <begin position="1061"/>
        <end position="1071"/>
    </location>
</feature>
<feature type="compositionally biased region" description="Basic and acidic residues" evidence="1">
    <location>
        <begin position="983"/>
        <end position="1000"/>
    </location>
</feature>
<dbReference type="InterPro" id="IPR011990">
    <property type="entry name" value="TPR-like_helical_dom_sf"/>
</dbReference>
<dbReference type="Gene3D" id="3.40.50.2000">
    <property type="entry name" value="Glycogen Phosphorylase B"/>
    <property type="match status" value="1"/>
</dbReference>
<protein>
    <submittedName>
        <fullName evidence="2">Uncharacterized protein</fullName>
    </submittedName>
</protein>
<accession>A0A8J2X1E1</accession>
<dbReference type="AlphaFoldDB" id="A0A8J2X1E1"/>
<dbReference type="InterPro" id="IPR050754">
    <property type="entry name" value="FKBP4/5/8-like"/>
</dbReference>
<dbReference type="EMBL" id="CAKKNE010000004">
    <property type="protein sequence ID" value="CAH0374710.1"/>
    <property type="molecule type" value="Genomic_DNA"/>
</dbReference>
<comment type="caution">
    <text evidence="2">The sequence shown here is derived from an EMBL/GenBank/DDBJ whole genome shotgun (WGS) entry which is preliminary data.</text>
</comment>
<feature type="compositionally biased region" description="Basic and acidic residues" evidence="1">
    <location>
        <begin position="1080"/>
        <end position="1096"/>
    </location>
</feature>
<dbReference type="OrthoDB" id="199930at2759"/>